<feature type="region of interest" description="Disordered" evidence="2">
    <location>
        <begin position="1"/>
        <end position="54"/>
    </location>
</feature>
<dbReference type="AlphaFoldDB" id="A0A8S4PGR7"/>
<comment type="caution">
    <text evidence="3">The sequence shown here is derived from an EMBL/GenBank/DDBJ whole genome shotgun (WGS) entry which is preliminary data.</text>
</comment>
<feature type="repeat" description="WD" evidence="1">
    <location>
        <begin position="209"/>
        <end position="243"/>
    </location>
</feature>
<evidence type="ECO:0000313" key="3">
    <source>
        <dbReference type="EMBL" id="CAH1792307.1"/>
    </source>
</evidence>
<keyword evidence="1" id="KW-0853">WD repeat</keyword>
<dbReference type="PANTHER" id="PTHR44566">
    <property type="entry name" value="TRANSDUCIN/WD40 REPEAT-LIKE SUPERFAMILY PROTEIN"/>
    <property type="match status" value="1"/>
</dbReference>
<evidence type="ECO:0000256" key="2">
    <source>
        <dbReference type="SAM" id="MobiDB-lite"/>
    </source>
</evidence>
<dbReference type="InterPro" id="IPR036322">
    <property type="entry name" value="WD40_repeat_dom_sf"/>
</dbReference>
<dbReference type="OrthoDB" id="256303at2759"/>
<feature type="repeat" description="WD" evidence="1">
    <location>
        <begin position="256"/>
        <end position="297"/>
    </location>
</feature>
<gene>
    <name evidence="3" type="ORF">OFUS_LOCUS17292</name>
</gene>
<proteinExistence type="predicted"/>
<reference evidence="3" key="1">
    <citation type="submission" date="2022-03" db="EMBL/GenBank/DDBJ databases">
        <authorList>
            <person name="Martin C."/>
        </authorList>
    </citation>
    <scope>NUCLEOTIDE SEQUENCE</scope>
</reference>
<dbReference type="PROSITE" id="PS50082">
    <property type="entry name" value="WD_REPEATS_2"/>
    <property type="match status" value="2"/>
</dbReference>
<protein>
    <submittedName>
        <fullName evidence="3">Uncharacterized protein</fullName>
    </submittedName>
</protein>
<dbReference type="Gene3D" id="2.130.10.10">
    <property type="entry name" value="YVTN repeat-like/Quinoprotein amine dehydrogenase"/>
    <property type="match status" value="1"/>
</dbReference>
<accession>A0A8S4PGR7</accession>
<dbReference type="PROSITE" id="PS50294">
    <property type="entry name" value="WD_REPEATS_REGION"/>
    <property type="match status" value="1"/>
</dbReference>
<dbReference type="PANTHER" id="PTHR44566:SF1">
    <property type="entry name" value="WD REPEAT-CONTAINING PROTEIN 25"/>
    <property type="match status" value="1"/>
</dbReference>
<dbReference type="InterPro" id="IPR001680">
    <property type="entry name" value="WD40_rpt"/>
</dbReference>
<feature type="compositionally biased region" description="Basic and acidic residues" evidence="2">
    <location>
        <begin position="17"/>
        <end position="43"/>
    </location>
</feature>
<dbReference type="InterPro" id="IPR015943">
    <property type="entry name" value="WD40/YVTN_repeat-like_dom_sf"/>
</dbReference>
<sequence length="514" mass="58074">MSSLVPSYEGSSDEEGVDKIRSTLEEDKEKWTQKEKTNVEIKNKSQQTTCRSRPRSNFFGLNDCSSGSDDESNNVCNEMNTCVKDGSVPESEFWLSDNPKHFDTGGWKDHRIDQSPSEIVNDISIINASQTKYAKMSENISTLSKVTHSNITKSKHLYKSFGSYKSQNISHSMKNDVKKKSFYFVHHKIGPHLHGHSDYKLPKKQQYCFDGHTGTINRICWNKGQFSHLLASASMDGCVKIWNAFSSTQNYCVQTLTSHNKAVKEAVWNQDGRKVLSCGYDTTAKLHDVETGKQLMSVNHDSCVSTIKQHPVNTNCFVTGSNNHIHMWDTRSPGELSQIYTYKDKFGQVQDLLFINHAEQLVSCNDMVSRNMSDRNIMCWDVKTGVVLSNQVYQEKYTCTRLRLQPDGARFTAQSSGGYVALFSTTRPYKMTRHKRYEGHKVLGYNIGHDISPDGSLLVSGSSTGKMHLYDYNSSKLLKTFSSGSDVCLDVTFHPVLHSTIATCDWNGNISIWQ</sequence>
<keyword evidence="4" id="KW-1185">Reference proteome</keyword>
<dbReference type="Proteomes" id="UP000749559">
    <property type="component" value="Unassembled WGS sequence"/>
</dbReference>
<evidence type="ECO:0000256" key="1">
    <source>
        <dbReference type="PROSITE-ProRule" id="PRU00221"/>
    </source>
</evidence>
<dbReference type="InterPro" id="IPR053053">
    <property type="entry name" value="WD_repeat_protein"/>
</dbReference>
<dbReference type="SMART" id="SM00320">
    <property type="entry name" value="WD40"/>
    <property type="match status" value="6"/>
</dbReference>
<name>A0A8S4PGR7_OWEFU</name>
<dbReference type="Pfam" id="PF00400">
    <property type="entry name" value="WD40"/>
    <property type="match status" value="4"/>
</dbReference>
<dbReference type="SUPFAM" id="SSF50978">
    <property type="entry name" value="WD40 repeat-like"/>
    <property type="match status" value="1"/>
</dbReference>
<evidence type="ECO:0000313" key="4">
    <source>
        <dbReference type="Proteomes" id="UP000749559"/>
    </source>
</evidence>
<organism evidence="3 4">
    <name type="scientific">Owenia fusiformis</name>
    <name type="common">Polychaete worm</name>
    <dbReference type="NCBI Taxonomy" id="6347"/>
    <lineage>
        <taxon>Eukaryota</taxon>
        <taxon>Metazoa</taxon>
        <taxon>Spiralia</taxon>
        <taxon>Lophotrochozoa</taxon>
        <taxon>Annelida</taxon>
        <taxon>Polychaeta</taxon>
        <taxon>Sedentaria</taxon>
        <taxon>Canalipalpata</taxon>
        <taxon>Sabellida</taxon>
        <taxon>Oweniida</taxon>
        <taxon>Oweniidae</taxon>
        <taxon>Owenia</taxon>
    </lineage>
</organism>
<dbReference type="EMBL" id="CAIIXF020000008">
    <property type="protein sequence ID" value="CAH1792307.1"/>
    <property type="molecule type" value="Genomic_DNA"/>
</dbReference>